<name>A0AA40F9Q0_9PEZI</name>
<dbReference type="SMART" id="SM00256">
    <property type="entry name" value="FBOX"/>
    <property type="match status" value="1"/>
</dbReference>
<comment type="caution">
    <text evidence="3">The sequence shown here is derived from an EMBL/GenBank/DDBJ whole genome shotgun (WGS) entry which is preliminary data.</text>
</comment>
<accession>A0AA40F9Q0</accession>
<evidence type="ECO:0000256" key="1">
    <source>
        <dbReference type="SAM" id="SignalP"/>
    </source>
</evidence>
<evidence type="ECO:0000313" key="3">
    <source>
        <dbReference type="EMBL" id="KAK0753671.1"/>
    </source>
</evidence>
<gene>
    <name evidence="3" type="ORF">B0T18DRAFT_313360</name>
</gene>
<dbReference type="Proteomes" id="UP001172155">
    <property type="component" value="Unassembled WGS sequence"/>
</dbReference>
<organism evidence="3 4">
    <name type="scientific">Schizothecium vesticola</name>
    <dbReference type="NCBI Taxonomy" id="314040"/>
    <lineage>
        <taxon>Eukaryota</taxon>
        <taxon>Fungi</taxon>
        <taxon>Dikarya</taxon>
        <taxon>Ascomycota</taxon>
        <taxon>Pezizomycotina</taxon>
        <taxon>Sordariomycetes</taxon>
        <taxon>Sordariomycetidae</taxon>
        <taxon>Sordariales</taxon>
        <taxon>Schizotheciaceae</taxon>
        <taxon>Schizothecium</taxon>
    </lineage>
</organism>
<dbReference type="AlphaFoldDB" id="A0AA40F9Q0"/>
<keyword evidence="4" id="KW-1185">Reference proteome</keyword>
<sequence>MKPRLLSMPFEVLCAIVLLLDPISLIAASQTSRALQTFIDPTLHDFIQRLLALELLPESGGIVPLLRARDSAITPPMGSPEWRRNKYACSLCLKLRSHMWFDNHSILRLRLRKPPPGSPEATKLTTWESLEMRDPATRWKRAQRRAAEERERLAPERAAYHRYCTGADFPTSTLVKYNPLRINWDFDFGPADMHAEDAEKALCATERHKRACNHCRYLRGDWSHPGLALGRPGAPIVKSRHVPFPHVFERHFPGFLDFLYERNPDPVLSPPNAYPRLFKNLNYNSNHRHDMWTQYTAYCGSCSQWQELAGFGYYASYMNEIPMVPLDRPKHQPPIPWPTCCNQCSQKEDPSAFTQRASGAAIQVANVALCAVTERLTWGWDGLLRDFELHPLKRFRRTGESILSGLPSNPGTHQTPFRTLMFDESILPDLRIRLEQVRSFFRDKVPDRIRYEYVSNHFKLWIEDYELNEAVYLQMKKAVAMIKEQPGIVELYLSEREPYRL</sequence>
<dbReference type="CDD" id="cd09917">
    <property type="entry name" value="F-box_SF"/>
    <property type="match status" value="1"/>
</dbReference>
<feature type="signal peptide" evidence="1">
    <location>
        <begin position="1"/>
        <end position="28"/>
    </location>
</feature>
<keyword evidence="1" id="KW-0732">Signal</keyword>
<reference evidence="3" key="1">
    <citation type="submission" date="2023-06" db="EMBL/GenBank/DDBJ databases">
        <title>Genome-scale phylogeny and comparative genomics of the fungal order Sordariales.</title>
        <authorList>
            <consortium name="Lawrence Berkeley National Laboratory"/>
            <person name="Hensen N."/>
            <person name="Bonometti L."/>
            <person name="Westerberg I."/>
            <person name="Brannstrom I.O."/>
            <person name="Guillou S."/>
            <person name="Cros-Aarteil S."/>
            <person name="Calhoun S."/>
            <person name="Haridas S."/>
            <person name="Kuo A."/>
            <person name="Mondo S."/>
            <person name="Pangilinan J."/>
            <person name="Riley R."/>
            <person name="LaButti K."/>
            <person name="Andreopoulos B."/>
            <person name="Lipzen A."/>
            <person name="Chen C."/>
            <person name="Yanf M."/>
            <person name="Daum C."/>
            <person name="Ng V."/>
            <person name="Clum A."/>
            <person name="Steindorff A."/>
            <person name="Ohm R."/>
            <person name="Martin F."/>
            <person name="Silar P."/>
            <person name="Natvig D."/>
            <person name="Lalanne C."/>
            <person name="Gautier V."/>
            <person name="Ament-velasquez S.L."/>
            <person name="Kruys A."/>
            <person name="Hutchinson M.I."/>
            <person name="Powell A.J."/>
            <person name="Barry K."/>
            <person name="Miller A.N."/>
            <person name="Grigoriev I.V."/>
            <person name="Debuchy R."/>
            <person name="Gladieux P."/>
            <person name="Thoren M.H."/>
            <person name="Johannesson H."/>
        </authorList>
    </citation>
    <scope>NUCLEOTIDE SEQUENCE</scope>
    <source>
        <strain evidence="3">SMH3187-1</strain>
    </source>
</reference>
<dbReference type="EMBL" id="JAUKUD010000001">
    <property type="protein sequence ID" value="KAK0753671.1"/>
    <property type="molecule type" value="Genomic_DNA"/>
</dbReference>
<feature type="chain" id="PRO_5041438142" description="F-box domain-containing protein" evidence="1">
    <location>
        <begin position="29"/>
        <end position="501"/>
    </location>
</feature>
<evidence type="ECO:0000313" key="4">
    <source>
        <dbReference type="Proteomes" id="UP001172155"/>
    </source>
</evidence>
<dbReference type="SUPFAM" id="SSF81383">
    <property type="entry name" value="F-box domain"/>
    <property type="match status" value="1"/>
</dbReference>
<evidence type="ECO:0000259" key="2">
    <source>
        <dbReference type="PROSITE" id="PS50181"/>
    </source>
</evidence>
<proteinExistence type="predicted"/>
<dbReference type="Pfam" id="PF00646">
    <property type="entry name" value="F-box"/>
    <property type="match status" value="1"/>
</dbReference>
<dbReference type="InterPro" id="IPR036047">
    <property type="entry name" value="F-box-like_dom_sf"/>
</dbReference>
<protein>
    <recommendedName>
        <fullName evidence="2">F-box domain-containing protein</fullName>
    </recommendedName>
</protein>
<dbReference type="PROSITE" id="PS50181">
    <property type="entry name" value="FBOX"/>
    <property type="match status" value="1"/>
</dbReference>
<feature type="domain" description="F-box" evidence="2">
    <location>
        <begin position="2"/>
        <end position="50"/>
    </location>
</feature>
<dbReference type="InterPro" id="IPR001810">
    <property type="entry name" value="F-box_dom"/>
</dbReference>